<dbReference type="GO" id="GO:0006741">
    <property type="term" value="P:NADP+ biosynthetic process"/>
    <property type="evidence" value="ECO:0007669"/>
    <property type="project" value="UniProtKB-UniRule"/>
</dbReference>
<dbReference type="GO" id="GO:0046872">
    <property type="term" value="F:metal ion binding"/>
    <property type="evidence" value="ECO:0007669"/>
    <property type="project" value="UniProtKB-UniRule"/>
</dbReference>
<comment type="similarity">
    <text evidence="8">Belongs to the NAD kinase family.</text>
</comment>
<comment type="function">
    <text evidence="8">Involved in the regulation of the intracellular balance of NAD and NADP, and is a key enzyme in the biosynthesis of NADP. Catalyzes specifically the phosphorylation on 2'-hydroxyl of the adenosine moiety of NAD to yield NADP.</text>
</comment>
<dbReference type="PANTHER" id="PTHR20275">
    <property type="entry name" value="NAD KINASE"/>
    <property type="match status" value="1"/>
</dbReference>
<comment type="cofactor">
    <cofactor evidence="8">
        <name>a divalent metal cation</name>
        <dbReference type="ChEBI" id="CHEBI:60240"/>
    </cofactor>
</comment>
<dbReference type="Gene3D" id="3.40.50.10330">
    <property type="entry name" value="Probable inorganic polyphosphate/atp-NAD kinase, domain 1"/>
    <property type="match status" value="1"/>
</dbReference>
<dbReference type="GO" id="GO:0019674">
    <property type="term" value="P:NAD+ metabolic process"/>
    <property type="evidence" value="ECO:0007669"/>
    <property type="project" value="InterPro"/>
</dbReference>
<dbReference type="InterPro" id="IPR002504">
    <property type="entry name" value="NADK"/>
</dbReference>
<dbReference type="HAMAP" id="MF_00361">
    <property type="entry name" value="NAD_kinase"/>
    <property type="match status" value="1"/>
</dbReference>
<evidence type="ECO:0000256" key="7">
    <source>
        <dbReference type="ARBA" id="ARBA00023027"/>
    </source>
</evidence>
<evidence type="ECO:0000256" key="2">
    <source>
        <dbReference type="ARBA" id="ARBA00022679"/>
    </source>
</evidence>
<comment type="caution">
    <text evidence="8">Lacks conserved residue(s) required for the propagation of feature annotation.</text>
</comment>
<feature type="binding site" evidence="8">
    <location>
        <begin position="139"/>
        <end position="140"/>
    </location>
    <ligand>
        <name>NAD(+)</name>
        <dbReference type="ChEBI" id="CHEBI:57540"/>
    </ligand>
</feature>
<accession>A0A1H8DW06</accession>
<evidence type="ECO:0000313" key="9">
    <source>
        <dbReference type="EMBL" id="SEN11400.1"/>
    </source>
</evidence>
<evidence type="ECO:0000256" key="3">
    <source>
        <dbReference type="ARBA" id="ARBA00022741"/>
    </source>
</evidence>
<dbReference type="Proteomes" id="UP000198775">
    <property type="component" value="Unassembled WGS sequence"/>
</dbReference>
<dbReference type="InterPro" id="IPR016064">
    <property type="entry name" value="NAD/diacylglycerol_kinase_sf"/>
</dbReference>
<keyword evidence="10" id="KW-1185">Reference proteome</keyword>
<feature type="binding site" evidence="8">
    <location>
        <begin position="182"/>
        <end position="187"/>
    </location>
    <ligand>
        <name>NAD(+)</name>
        <dbReference type="ChEBI" id="CHEBI:57540"/>
    </ligand>
</feature>
<keyword evidence="5 8" id="KW-0067">ATP-binding</keyword>
<proteinExistence type="inferred from homology"/>
<feature type="binding site" evidence="8">
    <location>
        <position position="206"/>
    </location>
    <ligand>
        <name>NAD(+)</name>
        <dbReference type="ChEBI" id="CHEBI:57540"/>
    </ligand>
</feature>
<dbReference type="GO" id="GO:0005524">
    <property type="term" value="F:ATP binding"/>
    <property type="evidence" value="ECO:0007669"/>
    <property type="project" value="UniProtKB-KW"/>
</dbReference>
<evidence type="ECO:0000256" key="5">
    <source>
        <dbReference type="ARBA" id="ARBA00022840"/>
    </source>
</evidence>
<dbReference type="Gene3D" id="2.60.200.30">
    <property type="entry name" value="Probable inorganic polyphosphate/atp-NAD kinase, domain 2"/>
    <property type="match status" value="1"/>
</dbReference>
<evidence type="ECO:0000256" key="1">
    <source>
        <dbReference type="ARBA" id="ARBA00022490"/>
    </source>
</evidence>
<dbReference type="GO" id="GO:0003951">
    <property type="term" value="F:NAD+ kinase activity"/>
    <property type="evidence" value="ECO:0007669"/>
    <property type="project" value="UniProtKB-UniRule"/>
</dbReference>
<dbReference type="OrthoDB" id="77798at2157"/>
<dbReference type="InterPro" id="IPR017437">
    <property type="entry name" value="ATP-NAD_kinase_PpnK-typ_C"/>
</dbReference>
<dbReference type="EC" id="2.7.1.23" evidence="8"/>
<dbReference type="AlphaFoldDB" id="A0A1H8DW06"/>
<feature type="binding site" evidence="8">
    <location>
        <position position="169"/>
    </location>
    <ligand>
        <name>NAD(+)</name>
        <dbReference type="ChEBI" id="CHEBI:57540"/>
    </ligand>
</feature>
<organism evidence="9 10">
    <name type="scientific">Halorientalis persicus</name>
    <dbReference type="NCBI Taxonomy" id="1367881"/>
    <lineage>
        <taxon>Archaea</taxon>
        <taxon>Methanobacteriati</taxon>
        <taxon>Methanobacteriota</taxon>
        <taxon>Stenosarchaea group</taxon>
        <taxon>Halobacteria</taxon>
        <taxon>Halobacteriales</taxon>
        <taxon>Haloarculaceae</taxon>
        <taxon>Halorientalis</taxon>
    </lineage>
</organism>
<keyword evidence="4 8" id="KW-0418">Kinase</keyword>
<keyword evidence="1 8" id="KW-0963">Cytoplasm</keyword>
<evidence type="ECO:0000313" key="10">
    <source>
        <dbReference type="Proteomes" id="UP000198775"/>
    </source>
</evidence>
<feature type="active site" description="Proton acceptor" evidence="8">
    <location>
        <position position="66"/>
    </location>
</feature>
<evidence type="ECO:0000256" key="8">
    <source>
        <dbReference type="HAMAP-Rule" id="MF_00361"/>
    </source>
</evidence>
<dbReference type="GO" id="GO:0005737">
    <property type="term" value="C:cytoplasm"/>
    <property type="evidence" value="ECO:0007669"/>
    <property type="project" value="UniProtKB-SubCell"/>
</dbReference>
<protein>
    <recommendedName>
        <fullName evidence="8">NAD kinase</fullName>
        <ecNumber evidence="8">2.7.1.23</ecNumber>
    </recommendedName>
    <alternativeName>
        <fullName evidence="8">ATP-dependent NAD kinase</fullName>
    </alternativeName>
</protein>
<dbReference type="Pfam" id="PF20143">
    <property type="entry name" value="NAD_kinase_C"/>
    <property type="match status" value="1"/>
</dbReference>
<keyword evidence="2 8" id="KW-0808">Transferase</keyword>
<keyword evidence="3 8" id="KW-0547">Nucleotide-binding</keyword>
<dbReference type="EMBL" id="FOCX01000001">
    <property type="protein sequence ID" value="SEN11400.1"/>
    <property type="molecule type" value="Genomic_DNA"/>
</dbReference>
<dbReference type="PANTHER" id="PTHR20275:SF43">
    <property type="entry name" value="BIFUNCTIONAL NADP PHOSPHATASE_NAD KINASE"/>
    <property type="match status" value="1"/>
</dbReference>
<keyword evidence="6 8" id="KW-0521">NADP</keyword>
<feature type="binding site" evidence="8">
    <location>
        <position position="171"/>
    </location>
    <ligand>
        <name>NAD(+)</name>
        <dbReference type="ChEBI" id="CHEBI:57540"/>
    </ligand>
</feature>
<dbReference type="SUPFAM" id="SSF111331">
    <property type="entry name" value="NAD kinase/diacylglycerol kinase-like"/>
    <property type="match status" value="1"/>
</dbReference>
<comment type="subcellular location">
    <subcellularLocation>
        <location evidence="8">Cytoplasm</location>
    </subcellularLocation>
</comment>
<dbReference type="Pfam" id="PF01513">
    <property type="entry name" value="NAD_kinase"/>
    <property type="match status" value="1"/>
</dbReference>
<gene>
    <name evidence="8" type="primary">nadK</name>
    <name evidence="9" type="ORF">SAMN05216388_1001398</name>
</gene>
<dbReference type="InterPro" id="IPR017438">
    <property type="entry name" value="ATP-NAD_kinase_N"/>
</dbReference>
<feature type="binding site" evidence="8">
    <location>
        <begin position="66"/>
        <end position="67"/>
    </location>
    <ligand>
        <name>NAD(+)</name>
        <dbReference type="ChEBI" id="CHEBI:57540"/>
    </ligand>
</feature>
<name>A0A1H8DW06_9EURY</name>
<comment type="catalytic activity">
    <reaction evidence="8">
        <text>NAD(+) + ATP = ADP + NADP(+) + H(+)</text>
        <dbReference type="Rhea" id="RHEA:18629"/>
        <dbReference type="ChEBI" id="CHEBI:15378"/>
        <dbReference type="ChEBI" id="CHEBI:30616"/>
        <dbReference type="ChEBI" id="CHEBI:57540"/>
        <dbReference type="ChEBI" id="CHEBI:58349"/>
        <dbReference type="ChEBI" id="CHEBI:456216"/>
        <dbReference type="EC" id="2.7.1.23"/>
    </reaction>
</comment>
<evidence type="ECO:0000256" key="4">
    <source>
        <dbReference type="ARBA" id="ARBA00022777"/>
    </source>
</evidence>
<keyword evidence="7 8" id="KW-0520">NAD</keyword>
<sequence length="276" mass="28553">MNVGIVAQRDNPRAAALANEIRTHLDDAGVPTVVDETTAAQLGPDAEGVPVDQMAGRDLVVSIGGDGTFLFAARGAGTTPIIGVNLGEVGFLNAVSPDVAVETVDDVVRRLREDGRADTRSMHRLRARGDGWSLPPAINEVAVLGPQRGHGQGVDLEVTVDGATYTAGHADGVLIATPTGSTAYNLSEDGPLVHPDVSGLIVTEMAGESEMPPLVIDDESEIEVTVENANRAVVVGDGRTSESVTPPATVTLTRAEKSVRVAGPPLDFFAGLGKLD</sequence>
<dbReference type="RefSeq" id="WP_092657067.1">
    <property type="nucleotide sequence ID" value="NZ_FOCX01000001.1"/>
</dbReference>
<evidence type="ECO:0000256" key="6">
    <source>
        <dbReference type="ARBA" id="ARBA00022857"/>
    </source>
</evidence>
<reference evidence="10" key="1">
    <citation type="submission" date="2016-10" db="EMBL/GenBank/DDBJ databases">
        <authorList>
            <person name="Varghese N."/>
            <person name="Submissions S."/>
        </authorList>
    </citation>
    <scope>NUCLEOTIDE SEQUENCE [LARGE SCALE GENOMIC DNA]</scope>
    <source>
        <strain evidence="10">IBRC-M 10043</strain>
    </source>
</reference>